<dbReference type="EMBL" id="ONZQ02000014">
    <property type="protein sequence ID" value="SPO06065.1"/>
    <property type="molecule type" value="Genomic_DNA"/>
</dbReference>
<proteinExistence type="inferred from homology"/>
<evidence type="ECO:0000259" key="3">
    <source>
        <dbReference type="Pfam" id="PF05368"/>
    </source>
</evidence>
<sequence length="333" mass="36305">MSSPKTITIVAATGNQGGAVAKVFLDLPGWNVRCLTRRTSSEKALALKALGAEVVQADLGDSNSMVEAFKGAHAVFVNTDFWLPYMNALAKGHGQDASRTLAYNTEVQHAKNAAIAASKTPTLERYVYSALGPMKAASGGKYSQSYHWDTKADSVNFIETELPELAKKTSYIYLGAYSTNPFLFPKLDEETGEYSLALPAPRETRFPIIDAENSTGPFVRALVEDEAAGTKLLAYDSSLTIGEAIDAWSGVTGKKADFLQLSVDEMHELTGLPYEILHGPAFIGEFGYMAGVEGVITPEQLKTKVKTTTYAEFLESKSLEYLLNLKFEKWIKE</sequence>
<evidence type="ECO:0000256" key="1">
    <source>
        <dbReference type="ARBA" id="ARBA00006328"/>
    </source>
</evidence>
<dbReference type="Proteomes" id="UP001187682">
    <property type="component" value="Unassembled WGS sequence"/>
</dbReference>
<evidence type="ECO:0000313" key="4">
    <source>
        <dbReference type="EMBL" id="SPO06065.1"/>
    </source>
</evidence>
<comment type="caution">
    <text evidence="4">The sequence shown here is derived from an EMBL/GenBank/DDBJ whole genome shotgun (WGS) entry which is preliminary data.</text>
</comment>
<keyword evidence="2" id="KW-0521">NADP</keyword>
<keyword evidence="5" id="KW-1185">Reference proteome</keyword>
<dbReference type="AlphaFoldDB" id="A0AAE8N4C9"/>
<dbReference type="Gene3D" id="3.90.25.10">
    <property type="entry name" value="UDP-galactose 4-epimerase, domain 1"/>
    <property type="match status" value="1"/>
</dbReference>
<name>A0AAE8N4C9_9PEZI</name>
<dbReference type="GO" id="GO:0005634">
    <property type="term" value="C:nucleus"/>
    <property type="evidence" value="ECO:0007669"/>
    <property type="project" value="TreeGrafter"/>
</dbReference>
<dbReference type="Gene3D" id="3.40.50.720">
    <property type="entry name" value="NAD(P)-binding Rossmann-like Domain"/>
    <property type="match status" value="1"/>
</dbReference>
<dbReference type="InterPro" id="IPR036291">
    <property type="entry name" value="NAD(P)-bd_dom_sf"/>
</dbReference>
<dbReference type="PANTHER" id="PTHR42748:SF29">
    <property type="entry name" value="NMRA-LIKE DOMAIN-CONTAINING PROTEIN"/>
    <property type="match status" value="1"/>
</dbReference>
<gene>
    <name evidence="4" type="ORF">DNG_08754</name>
</gene>
<dbReference type="InterPro" id="IPR008030">
    <property type="entry name" value="NmrA-like"/>
</dbReference>
<evidence type="ECO:0000313" key="5">
    <source>
        <dbReference type="Proteomes" id="UP001187682"/>
    </source>
</evidence>
<dbReference type="PANTHER" id="PTHR42748">
    <property type="entry name" value="NITROGEN METABOLITE REPRESSION PROTEIN NMRA FAMILY MEMBER"/>
    <property type="match status" value="1"/>
</dbReference>
<dbReference type="SUPFAM" id="SSF51735">
    <property type="entry name" value="NAD(P)-binding Rossmann-fold domains"/>
    <property type="match status" value="1"/>
</dbReference>
<evidence type="ECO:0000256" key="2">
    <source>
        <dbReference type="ARBA" id="ARBA00022857"/>
    </source>
</evidence>
<feature type="domain" description="NmrA-like" evidence="3">
    <location>
        <begin position="5"/>
        <end position="314"/>
    </location>
</feature>
<dbReference type="InterPro" id="IPR051164">
    <property type="entry name" value="NmrA-like_oxidored"/>
</dbReference>
<organism evidence="4 5">
    <name type="scientific">Cephalotrichum gorgonifer</name>
    <dbReference type="NCBI Taxonomy" id="2041049"/>
    <lineage>
        <taxon>Eukaryota</taxon>
        <taxon>Fungi</taxon>
        <taxon>Dikarya</taxon>
        <taxon>Ascomycota</taxon>
        <taxon>Pezizomycotina</taxon>
        <taxon>Sordariomycetes</taxon>
        <taxon>Hypocreomycetidae</taxon>
        <taxon>Microascales</taxon>
        <taxon>Microascaceae</taxon>
        <taxon>Cephalotrichum</taxon>
    </lineage>
</organism>
<comment type="similarity">
    <text evidence="1">Belongs to the NmrA-type oxidoreductase family.</text>
</comment>
<dbReference type="Pfam" id="PF05368">
    <property type="entry name" value="NmrA"/>
    <property type="match status" value="1"/>
</dbReference>
<accession>A0AAE8N4C9</accession>
<protein>
    <submittedName>
        <fullName evidence="4">Related to nitrogen metabolic regulation protein nmr</fullName>
    </submittedName>
</protein>
<reference evidence="4" key="1">
    <citation type="submission" date="2018-03" db="EMBL/GenBank/DDBJ databases">
        <authorList>
            <person name="Guldener U."/>
        </authorList>
    </citation>
    <scope>NUCLEOTIDE SEQUENCE</scope>
</reference>